<dbReference type="OrthoDB" id="5340910at2759"/>
<evidence type="ECO:0008006" key="4">
    <source>
        <dbReference type="Google" id="ProtNLM"/>
    </source>
</evidence>
<protein>
    <recommendedName>
        <fullName evidence="4">SH3 domain-containing protein</fullName>
    </recommendedName>
</protein>
<keyword evidence="3" id="KW-1185">Reference proteome</keyword>
<evidence type="ECO:0000313" key="3">
    <source>
        <dbReference type="Proteomes" id="UP000076738"/>
    </source>
</evidence>
<organism evidence="2 3">
    <name type="scientific">Calocera viscosa (strain TUFC12733)</name>
    <dbReference type="NCBI Taxonomy" id="1330018"/>
    <lineage>
        <taxon>Eukaryota</taxon>
        <taxon>Fungi</taxon>
        <taxon>Dikarya</taxon>
        <taxon>Basidiomycota</taxon>
        <taxon>Agaricomycotina</taxon>
        <taxon>Dacrymycetes</taxon>
        <taxon>Dacrymycetales</taxon>
        <taxon>Dacrymycetaceae</taxon>
        <taxon>Calocera</taxon>
    </lineage>
</organism>
<accession>A0A167QX83</accession>
<feature type="region of interest" description="Disordered" evidence="1">
    <location>
        <begin position="166"/>
        <end position="185"/>
    </location>
</feature>
<proteinExistence type="predicted"/>
<reference evidence="2 3" key="1">
    <citation type="journal article" date="2016" name="Mol. Biol. Evol.">
        <title>Comparative Genomics of Early-Diverging Mushroom-Forming Fungi Provides Insights into the Origins of Lignocellulose Decay Capabilities.</title>
        <authorList>
            <person name="Nagy L.G."/>
            <person name="Riley R."/>
            <person name="Tritt A."/>
            <person name="Adam C."/>
            <person name="Daum C."/>
            <person name="Floudas D."/>
            <person name="Sun H."/>
            <person name="Yadav J.S."/>
            <person name="Pangilinan J."/>
            <person name="Larsson K.H."/>
            <person name="Matsuura K."/>
            <person name="Barry K."/>
            <person name="Labutti K."/>
            <person name="Kuo R."/>
            <person name="Ohm R.A."/>
            <person name="Bhattacharya S.S."/>
            <person name="Shirouzu T."/>
            <person name="Yoshinaga Y."/>
            <person name="Martin F.M."/>
            <person name="Grigoriev I.V."/>
            <person name="Hibbett D.S."/>
        </authorList>
    </citation>
    <scope>NUCLEOTIDE SEQUENCE [LARGE SCALE GENOMIC DNA]</scope>
    <source>
        <strain evidence="2 3">TUFC12733</strain>
    </source>
</reference>
<evidence type="ECO:0000256" key="1">
    <source>
        <dbReference type="SAM" id="MobiDB-lite"/>
    </source>
</evidence>
<sequence>MFRKKQQPRPALHIPRPSDDAVLKQVRRSSPFPTPANAQTCTQPLTAHTRNKESADSTSTTAGGRKSSLDSAFAAPPVALAKNPLSMDSSWRGRIQPVPVPAPLPQQQNKLRKPRRGPVSPTLKNGQQASNVQPTLPSVAPDPLPLPLPSPAPYVSTPFVLPYREKPSSAEFPEPPPAPPLAASRGPTPEFDPLAHRSHMHRFSQLLSEPGQRLSFIFDELTRRAVQSPFSPSLPDELLVRAGEDVAVLECFDDGWSVVQRPLPAAEGGGGGGGVEQGVIPTQCWAGLPREELEPGQVPMRYSSLRHGVDQGVFEIGTAL</sequence>
<dbReference type="InterPro" id="IPR036028">
    <property type="entry name" value="SH3-like_dom_sf"/>
</dbReference>
<dbReference type="AlphaFoldDB" id="A0A167QX83"/>
<dbReference type="SUPFAM" id="SSF50044">
    <property type="entry name" value="SH3-domain"/>
    <property type="match status" value="1"/>
</dbReference>
<name>A0A167QX83_CALVF</name>
<feature type="compositionally biased region" description="Polar residues" evidence="1">
    <location>
        <begin position="122"/>
        <end position="135"/>
    </location>
</feature>
<dbReference type="EMBL" id="KV417269">
    <property type="protein sequence ID" value="KZP00341.1"/>
    <property type="molecule type" value="Genomic_DNA"/>
</dbReference>
<feature type="region of interest" description="Disordered" evidence="1">
    <location>
        <begin position="1"/>
        <end position="144"/>
    </location>
</feature>
<evidence type="ECO:0000313" key="2">
    <source>
        <dbReference type="EMBL" id="KZP00341.1"/>
    </source>
</evidence>
<feature type="compositionally biased region" description="Polar residues" evidence="1">
    <location>
        <begin position="36"/>
        <end position="48"/>
    </location>
</feature>
<dbReference type="Proteomes" id="UP000076738">
    <property type="component" value="Unassembled WGS sequence"/>
</dbReference>
<gene>
    <name evidence="2" type="ORF">CALVIDRAFT_533350</name>
</gene>